<evidence type="ECO:0000313" key="2">
    <source>
        <dbReference type="EMBL" id="PCI74636.1"/>
    </source>
</evidence>
<dbReference type="Pfam" id="PF11157">
    <property type="entry name" value="DUF2937"/>
    <property type="match status" value="1"/>
</dbReference>
<dbReference type="AlphaFoldDB" id="A0A2A4WWN0"/>
<evidence type="ECO:0000313" key="3">
    <source>
        <dbReference type="Proteomes" id="UP000218767"/>
    </source>
</evidence>
<proteinExistence type="predicted"/>
<evidence type="ECO:0008006" key="4">
    <source>
        <dbReference type="Google" id="ProtNLM"/>
    </source>
</evidence>
<keyword evidence="1" id="KW-1133">Transmembrane helix</keyword>
<comment type="caution">
    <text evidence="2">The sequence shown here is derived from an EMBL/GenBank/DDBJ whole genome shotgun (WGS) entry which is preliminary data.</text>
</comment>
<keyword evidence="1" id="KW-0812">Transmembrane</keyword>
<reference evidence="3" key="1">
    <citation type="submission" date="2017-08" db="EMBL/GenBank/DDBJ databases">
        <title>A dynamic microbial community with high functional redundancy inhabits the cold, oxic subseafloor aquifer.</title>
        <authorList>
            <person name="Tully B.J."/>
            <person name="Wheat C.G."/>
            <person name="Glazer B.T."/>
            <person name="Huber J.A."/>
        </authorList>
    </citation>
    <scope>NUCLEOTIDE SEQUENCE [LARGE SCALE GENOMIC DNA]</scope>
</reference>
<feature type="transmembrane region" description="Helical" evidence="1">
    <location>
        <begin position="12"/>
        <end position="29"/>
    </location>
</feature>
<organism evidence="2 3">
    <name type="scientific">SAR86 cluster bacterium</name>
    <dbReference type="NCBI Taxonomy" id="2030880"/>
    <lineage>
        <taxon>Bacteria</taxon>
        <taxon>Pseudomonadati</taxon>
        <taxon>Pseudomonadota</taxon>
        <taxon>Gammaproteobacteria</taxon>
        <taxon>SAR86 cluster</taxon>
    </lineage>
</organism>
<dbReference type="InterPro" id="IPR022584">
    <property type="entry name" value="DUF2937"/>
</dbReference>
<dbReference type="Proteomes" id="UP000218767">
    <property type="component" value="Unassembled WGS sequence"/>
</dbReference>
<sequence length="178" mass="19850">MILSLLKTTSRLFIFAGGLLLGIQVPNFVDQYERRIDAHYLEVSANISGFQSTADLLFSGDMEALITYYADSNDLVFESDAQSIRSIVYRYNRISNEREALSGNIFAAAMHVILYADDEFLDETFDQYGYTVPLNMLAVEWGLAIALLLTIAIDLGLFACVKCAGLIGRKKKNQLKSP</sequence>
<protein>
    <recommendedName>
        <fullName evidence="4">DUF2937 domain-containing protein</fullName>
    </recommendedName>
</protein>
<feature type="transmembrane region" description="Helical" evidence="1">
    <location>
        <begin position="141"/>
        <end position="167"/>
    </location>
</feature>
<name>A0A2A4WWN0_9GAMM</name>
<accession>A0A2A4WWN0</accession>
<dbReference type="EMBL" id="NVUL01000100">
    <property type="protein sequence ID" value="PCI74636.1"/>
    <property type="molecule type" value="Genomic_DNA"/>
</dbReference>
<gene>
    <name evidence="2" type="ORF">COB20_14995</name>
</gene>
<feature type="transmembrane region" description="Helical" evidence="1">
    <location>
        <begin position="100"/>
        <end position="116"/>
    </location>
</feature>
<keyword evidence="1" id="KW-0472">Membrane</keyword>
<evidence type="ECO:0000256" key="1">
    <source>
        <dbReference type="SAM" id="Phobius"/>
    </source>
</evidence>